<keyword evidence="3" id="KW-1185">Reference proteome</keyword>
<name>A0A3L6SZH8_PANMI</name>
<sequence length="97" mass="10767">MAVISTKNCLKKSYGEEHEDSDVKQLDNQKVSNNKKISLSATKKAVGGKGKEEPTIPESEDRNYEAGDGEPESDNDNVDVKKKKMDGSSAAYRLQWF</sequence>
<reference evidence="3" key="1">
    <citation type="journal article" date="2019" name="Nat. Commun.">
        <title>The genome of broomcorn millet.</title>
        <authorList>
            <person name="Zou C."/>
            <person name="Miki D."/>
            <person name="Li D."/>
            <person name="Tang Q."/>
            <person name="Xiao L."/>
            <person name="Rajput S."/>
            <person name="Deng P."/>
            <person name="Jia W."/>
            <person name="Huang R."/>
            <person name="Zhang M."/>
            <person name="Sun Y."/>
            <person name="Hu J."/>
            <person name="Fu X."/>
            <person name="Schnable P.S."/>
            <person name="Li F."/>
            <person name="Zhang H."/>
            <person name="Feng B."/>
            <person name="Zhu X."/>
            <person name="Liu R."/>
            <person name="Schnable J.C."/>
            <person name="Zhu J.-K."/>
            <person name="Zhang H."/>
        </authorList>
    </citation>
    <scope>NUCLEOTIDE SEQUENCE [LARGE SCALE GENOMIC DNA]</scope>
</reference>
<proteinExistence type="predicted"/>
<dbReference type="Proteomes" id="UP000275267">
    <property type="component" value="Unassembled WGS sequence"/>
</dbReference>
<feature type="region of interest" description="Disordered" evidence="1">
    <location>
        <begin position="1"/>
        <end position="97"/>
    </location>
</feature>
<evidence type="ECO:0000256" key="1">
    <source>
        <dbReference type="SAM" id="MobiDB-lite"/>
    </source>
</evidence>
<gene>
    <name evidence="2" type="ORF">C2845_PM05G17160</name>
</gene>
<evidence type="ECO:0000313" key="3">
    <source>
        <dbReference type="Proteomes" id="UP000275267"/>
    </source>
</evidence>
<protein>
    <submittedName>
        <fullName evidence="2">Uncharacterized protein</fullName>
    </submittedName>
</protein>
<feature type="compositionally biased region" description="Polar residues" evidence="1">
    <location>
        <begin position="28"/>
        <end position="41"/>
    </location>
</feature>
<feature type="compositionally biased region" description="Acidic residues" evidence="1">
    <location>
        <begin position="67"/>
        <end position="77"/>
    </location>
</feature>
<organism evidence="2 3">
    <name type="scientific">Panicum miliaceum</name>
    <name type="common">Proso millet</name>
    <name type="synonym">Broomcorn millet</name>
    <dbReference type="NCBI Taxonomy" id="4540"/>
    <lineage>
        <taxon>Eukaryota</taxon>
        <taxon>Viridiplantae</taxon>
        <taxon>Streptophyta</taxon>
        <taxon>Embryophyta</taxon>
        <taxon>Tracheophyta</taxon>
        <taxon>Spermatophyta</taxon>
        <taxon>Magnoliopsida</taxon>
        <taxon>Liliopsida</taxon>
        <taxon>Poales</taxon>
        <taxon>Poaceae</taxon>
        <taxon>PACMAD clade</taxon>
        <taxon>Panicoideae</taxon>
        <taxon>Panicodae</taxon>
        <taxon>Paniceae</taxon>
        <taxon>Panicinae</taxon>
        <taxon>Panicum</taxon>
        <taxon>Panicum sect. Panicum</taxon>
    </lineage>
</organism>
<feature type="compositionally biased region" description="Basic and acidic residues" evidence="1">
    <location>
        <begin position="13"/>
        <end position="27"/>
    </location>
</feature>
<accession>A0A3L6SZH8</accession>
<feature type="compositionally biased region" description="Basic and acidic residues" evidence="1">
    <location>
        <begin position="49"/>
        <end position="65"/>
    </location>
</feature>
<dbReference type="AlphaFoldDB" id="A0A3L6SZH8"/>
<comment type="caution">
    <text evidence="2">The sequence shown here is derived from an EMBL/GenBank/DDBJ whole genome shotgun (WGS) entry which is preliminary data.</text>
</comment>
<dbReference type="EMBL" id="PQIB02000003">
    <property type="protein sequence ID" value="RLN28925.1"/>
    <property type="molecule type" value="Genomic_DNA"/>
</dbReference>
<evidence type="ECO:0000313" key="2">
    <source>
        <dbReference type="EMBL" id="RLN28925.1"/>
    </source>
</evidence>